<dbReference type="PANTHER" id="PTHR38402:SF1">
    <property type="entry name" value="MITOCHONDRIAL OUTER MEMBRANE PROTEIN OM14"/>
    <property type="match status" value="1"/>
</dbReference>
<organism evidence="3 4">
    <name type="scientific">Claviceps arundinis</name>
    <dbReference type="NCBI Taxonomy" id="1623583"/>
    <lineage>
        <taxon>Eukaryota</taxon>
        <taxon>Fungi</taxon>
        <taxon>Dikarya</taxon>
        <taxon>Ascomycota</taxon>
        <taxon>Pezizomycotina</taxon>
        <taxon>Sordariomycetes</taxon>
        <taxon>Hypocreomycetidae</taxon>
        <taxon>Hypocreales</taxon>
        <taxon>Clavicipitaceae</taxon>
        <taxon>Claviceps</taxon>
    </lineage>
</organism>
<evidence type="ECO:0008006" key="5">
    <source>
        <dbReference type="Google" id="ProtNLM"/>
    </source>
</evidence>
<proteinExistence type="predicted"/>
<protein>
    <recommendedName>
        <fullName evidence="5">Mitochondrial outer membrane protein OM14 C-terminal domain-containing protein</fullName>
    </recommendedName>
</protein>
<keyword evidence="2" id="KW-1133">Transmembrane helix</keyword>
<sequence length="289" mass="31079">MNLAKTILPPPFPFSIHTFFSRHSNNQNEALLRRKQNESPTIGSFLTQTSSSFSSVSRPGLQPASSVKAATTHTPQEHLNADPPARCSVIRRRSRQWSQADPRGDTNTTSPTPQAAAPQPAEIVNTESVATASPLDVDIRSVHTVPSDFSEISEQPIRTEPQANRLDFKTEADVEAEAEAAKTTKAKDKAKDKVQNAKKQTETKARETDSWLVQQFSGLSDGSASALAVTNLVAIIGVSSYLGYKAWGLYERGNLSWKTAGVGVGILAGVGTAEAVLGRYLYKGKKGGS</sequence>
<accession>A0ABQ7P790</accession>
<evidence type="ECO:0000313" key="3">
    <source>
        <dbReference type="EMBL" id="KAG5955738.1"/>
    </source>
</evidence>
<feature type="region of interest" description="Disordered" evidence="1">
    <location>
        <begin position="180"/>
        <end position="202"/>
    </location>
</feature>
<dbReference type="EMBL" id="SRPR01000240">
    <property type="protein sequence ID" value="KAG5955738.1"/>
    <property type="molecule type" value="Genomic_DNA"/>
</dbReference>
<keyword evidence="2" id="KW-0472">Membrane</keyword>
<evidence type="ECO:0000313" key="4">
    <source>
        <dbReference type="Proteomes" id="UP000742024"/>
    </source>
</evidence>
<keyword evidence="4" id="KW-1185">Reference proteome</keyword>
<feature type="transmembrane region" description="Helical" evidence="2">
    <location>
        <begin position="224"/>
        <end position="242"/>
    </location>
</feature>
<dbReference type="Proteomes" id="UP000742024">
    <property type="component" value="Unassembled WGS sequence"/>
</dbReference>
<feature type="compositionally biased region" description="Polar residues" evidence="1">
    <location>
        <begin position="63"/>
        <end position="74"/>
    </location>
</feature>
<feature type="transmembrane region" description="Helical" evidence="2">
    <location>
        <begin position="262"/>
        <end position="282"/>
    </location>
</feature>
<feature type="compositionally biased region" description="Low complexity" evidence="1">
    <location>
        <begin position="44"/>
        <end position="57"/>
    </location>
</feature>
<evidence type="ECO:0000256" key="1">
    <source>
        <dbReference type="SAM" id="MobiDB-lite"/>
    </source>
</evidence>
<feature type="compositionally biased region" description="Low complexity" evidence="1">
    <location>
        <begin position="106"/>
        <end position="121"/>
    </location>
</feature>
<dbReference type="InterPro" id="IPR039454">
    <property type="entry name" value="OM14"/>
</dbReference>
<feature type="region of interest" description="Disordered" evidence="1">
    <location>
        <begin position="38"/>
        <end position="121"/>
    </location>
</feature>
<name>A0ABQ7P790_9HYPO</name>
<keyword evidence="2" id="KW-0812">Transmembrane</keyword>
<gene>
    <name evidence="3" type="ORF">E4U57_003196</name>
</gene>
<evidence type="ECO:0000256" key="2">
    <source>
        <dbReference type="SAM" id="Phobius"/>
    </source>
</evidence>
<reference evidence="3 4" key="1">
    <citation type="journal article" date="2020" name="bioRxiv">
        <title>Whole genome comparisons of ergot fungi reveals the divergence and evolution of species within the genus Claviceps are the result of varying mechanisms driving genome evolution and host range expansion.</title>
        <authorList>
            <person name="Wyka S.A."/>
            <person name="Mondo S.J."/>
            <person name="Liu M."/>
            <person name="Dettman J."/>
            <person name="Nalam V."/>
            <person name="Broders K.D."/>
        </authorList>
    </citation>
    <scope>NUCLEOTIDE SEQUENCE [LARGE SCALE GENOMIC DNA]</scope>
    <source>
        <strain evidence="3 4">LM583</strain>
    </source>
</reference>
<comment type="caution">
    <text evidence="3">The sequence shown here is derived from an EMBL/GenBank/DDBJ whole genome shotgun (WGS) entry which is preliminary data.</text>
</comment>
<dbReference type="PANTHER" id="PTHR38402">
    <property type="entry name" value="MITOCHONDRIAL OUTER MEMBRANE PROTEIN OM14"/>
    <property type="match status" value="1"/>
</dbReference>